<dbReference type="GO" id="GO:0032958">
    <property type="term" value="P:inositol phosphate biosynthetic process"/>
    <property type="evidence" value="ECO:0007669"/>
    <property type="project" value="InterPro"/>
</dbReference>
<dbReference type="GO" id="GO:0046854">
    <property type="term" value="P:phosphatidylinositol phosphate biosynthetic process"/>
    <property type="evidence" value="ECO:0007669"/>
    <property type="project" value="TreeGrafter"/>
</dbReference>
<evidence type="ECO:0000256" key="2">
    <source>
        <dbReference type="ARBA" id="ARBA00022679"/>
    </source>
</evidence>
<dbReference type="EC" id="2.7.-.-" evidence="4"/>
<accession>A0A4C1SKJ4</accession>
<dbReference type="GO" id="GO:0000828">
    <property type="term" value="F:inositol hexakisphosphate kinase activity"/>
    <property type="evidence" value="ECO:0007669"/>
    <property type="project" value="TreeGrafter"/>
</dbReference>
<dbReference type="PANTHER" id="PTHR12400:SF97">
    <property type="entry name" value="KINASE"/>
    <property type="match status" value="1"/>
</dbReference>
<comment type="similarity">
    <text evidence="1 4">Belongs to the inositol phosphokinase (IPK) family.</text>
</comment>
<dbReference type="Gene3D" id="3.30.470.160">
    <property type="entry name" value="Inositol polyphosphate kinase"/>
    <property type="match status" value="1"/>
</dbReference>
<reference evidence="6 7" key="1">
    <citation type="journal article" date="2019" name="Commun. Biol.">
        <title>The bagworm genome reveals a unique fibroin gene that provides high tensile strength.</title>
        <authorList>
            <person name="Kono N."/>
            <person name="Nakamura H."/>
            <person name="Ohtoshi R."/>
            <person name="Tomita M."/>
            <person name="Numata K."/>
            <person name="Arakawa K."/>
        </authorList>
    </citation>
    <scope>NUCLEOTIDE SEQUENCE [LARGE SCALE GENOMIC DNA]</scope>
</reference>
<organism evidence="6 7">
    <name type="scientific">Eumeta variegata</name>
    <name type="common">Bagworm moth</name>
    <name type="synonym">Eumeta japonica</name>
    <dbReference type="NCBI Taxonomy" id="151549"/>
    <lineage>
        <taxon>Eukaryota</taxon>
        <taxon>Metazoa</taxon>
        <taxon>Ecdysozoa</taxon>
        <taxon>Arthropoda</taxon>
        <taxon>Hexapoda</taxon>
        <taxon>Insecta</taxon>
        <taxon>Pterygota</taxon>
        <taxon>Neoptera</taxon>
        <taxon>Endopterygota</taxon>
        <taxon>Lepidoptera</taxon>
        <taxon>Glossata</taxon>
        <taxon>Ditrysia</taxon>
        <taxon>Tineoidea</taxon>
        <taxon>Psychidae</taxon>
        <taxon>Oiketicinae</taxon>
        <taxon>Eumeta</taxon>
    </lineage>
</organism>
<feature type="compositionally biased region" description="Basic and acidic residues" evidence="5">
    <location>
        <begin position="158"/>
        <end position="169"/>
    </location>
</feature>
<feature type="compositionally biased region" description="Low complexity" evidence="5">
    <location>
        <begin position="126"/>
        <end position="148"/>
    </location>
</feature>
<protein>
    <recommendedName>
        <fullName evidence="4">Kinase</fullName>
        <ecNumber evidence="4">2.7.-.-</ecNumber>
    </recommendedName>
</protein>
<dbReference type="PANTHER" id="PTHR12400">
    <property type="entry name" value="INOSITOL POLYPHOSPHATE KINASE"/>
    <property type="match status" value="1"/>
</dbReference>
<dbReference type="GO" id="GO:0005634">
    <property type="term" value="C:nucleus"/>
    <property type="evidence" value="ECO:0007669"/>
    <property type="project" value="TreeGrafter"/>
</dbReference>
<name>A0A4C1SKJ4_EUMVA</name>
<dbReference type="OrthoDB" id="338650at2759"/>
<dbReference type="InterPro" id="IPR038286">
    <property type="entry name" value="IPK_sf"/>
</dbReference>
<evidence type="ECO:0000256" key="1">
    <source>
        <dbReference type="ARBA" id="ARBA00007374"/>
    </source>
</evidence>
<keyword evidence="7" id="KW-1185">Reference proteome</keyword>
<dbReference type="AlphaFoldDB" id="A0A4C1SKJ4"/>
<evidence type="ECO:0000313" key="7">
    <source>
        <dbReference type="Proteomes" id="UP000299102"/>
    </source>
</evidence>
<keyword evidence="3 4" id="KW-0418">Kinase</keyword>
<comment type="caution">
    <text evidence="6">The sequence shown here is derived from an EMBL/GenBank/DDBJ whole genome shotgun (WGS) entry which is preliminary data.</text>
</comment>
<evidence type="ECO:0000313" key="6">
    <source>
        <dbReference type="EMBL" id="GBP02723.1"/>
    </source>
</evidence>
<dbReference type="GO" id="GO:0005737">
    <property type="term" value="C:cytoplasm"/>
    <property type="evidence" value="ECO:0007669"/>
    <property type="project" value="TreeGrafter"/>
</dbReference>
<dbReference type="InterPro" id="IPR005522">
    <property type="entry name" value="IPK"/>
</dbReference>
<gene>
    <name evidence="6" type="primary">Itpkb</name>
    <name evidence="6" type="ORF">EVAR_71347_1</name>
</gene>
<sequence>MVRVQRISRQQNLVNKQSRFREFVSGFPHAMARYIQRLRAIRATLECSDFFRSHEVIGSSLLFVRSQTGQCLVNRFCQNCAVAGKSLHRSFQYLEVGNHEDGYLIGINNLIDIFSELEIEINTTTDSSTTSCNSLTPSTGSSPTSLSPKRSVSETQPEAEHQKESHHQEEEEEQDAQGAAALSAEQITAKD</sequence>
<evidence type="ECO:0000256" key="5">
    <source>
        <dbReference type="SAM" id="MobiDB-lite"/>
    </source>
</evidence>
<dbReference type="STRING" id="151549.A0A4C1SKJ4"/>
<evidence type="ECO:0000256" key="4">
    <source>
        <dbReference type="RuleBase" id="RU363090"/>
    </source>
</evidence>
<dbReference type="Pfam" id="PF03770">
    <property type="entry name" value="IPK"/>
    <property type="match status" value="1"/>
</dbReference>
<feature type="region of interest" description="Disordered" evidence="5">
    <location>
        <begin position="126"/>
        <end position="191"/>
    </location>
</feature>
<dbReference type="SUPFAM" id="SSF56104">
    <property type="entry name" value="SAICAR synthase-like"/>
    <property type="match status" value="1"/>
</dbReference>
<evidence type="ECO:0000256" key="3">
    <source>
        <dbReference type="ARBA" id="ARBA00022777"/>
    </source>
</evidence>
<dbReference type="Proteomes" id="UP000299102">
    <property type="component" value="Unassembled WGS sequence"/>
</dbReference>
<keyword evidence="2 4" id="KW-0808">Transferase</keyword>
<proteinExistence type="inferred from homology"/>
<dbReference type="EMBL" id="BGZK01007186">
    <property type="protein sequence ID" value="GBP02723.1"/>
    <property type="molecule type" value="Genomic_DNA"/>
</dbReference>